<reference evidence="6" key="1">
    <citation type="submission" date="2021-03" db="EMBL/GenBank/DDBJ databases">
        <authorList>
            <person name="Wang G."/>
        </authorList>
    </citation>
    <scope>NUCLEOTIDE SEQUENCE</scope>
    <source>
        <strain evidence="6">KCTC 12899</strain>
    </source>
</reference>
<evidence type="ECO:0000256" key="2">
    <source>
        <dbReference type="HAMAP-Rule" id="MF_02087"/>
    </source>
</evidence>
<dbReference type="PANTHER" id="PTHR10146:SF14">
    <property type="entry name" value="PYRIDOXAL PHOSPHATE HOMEOSTASIS PROTEIN"/>
    <property type="match status" value="1"/>
</dbReference>
<dbReference type="PIRSF" id="PIRSF004848">
    <property type="entry name" value="YBL036c_PLPDEIII"/>
    <property type="match status" value="1"/>
</dbReference>
<comment type="function">
    <text evidence="2">Pyridoxal 5'-phosphate (PLP)-binding protein, which is involved in PLP homeostasis.</text>
</comment>
<evidence type="ECO:0000313" key="7">
    <source>
        <dbReference type="Proteomes" id="UP000664417"/>
    </source>
</evidence>
<dbReference type="InterPro" id="IPR001608">
    <property type="entry name" value="Ala_racemase_N"/>
</dbReference>
<accession>A0A8J7PZZ7</accession>
<dbReference type="AlphaFoldDB" id="A0A8J7PZZ7"/>
<dbReference type="Gene3D" id="3.20.20.10">
    <property type="entry name" value="Alanine racemase"/>
    <property type="match status" value="1"/>
</dbReference>
<comment type="cofactor">
    <cofactor evidence="3">
        <name>pyridoxal 5'-phosphate</name>
        <dbReference type="ChEBI" id="CHEBI:597326"/>
    </cofactor>
</comment>
<name>A0A8J7PZZ7_9BACT</name>
<dbReference type="NCBIfam" id="TIGR00044">
    <property type="entry name" value="YggS family pyridoxal phosphate-dependent enzyme"/>
    <property type="match status" value="1"/>
</dbReference>
<comment type="similarity">
    <text evidence="2 4">Belongs to the pyridoxal phosphate-binding protein YggS/PROSC family.</text>
</comment>
<dbReference type="PANTHER" id="PTHR10146">
    <property type="entry name" value="PROLINE SYNTHETASE CO-TRANSCRIBED BACTERIAL HOMOLOG PROTEIN"/>
    <property type="match status" value="1"/>
</dbReference>
<organism evidence="6 7">
    <name type="scientific">Acanthopleuribacter pedis</name>
    <dbReference type="NCBI Taxonomy" id="442870"/>
    <lineage>
        <taxon>Bacteria</taxon>
        <taxon>Pseudomonadati</taxon>
        <taxon>Acidobacteriota</taxon>
        <taxon>Holophagae</taxon>
        <taxon>Acanthopleuribacterales</taxon>
        <taxon>Acanthopleuribacteraceae</taxon>
        <taxon>Acanthopleuribacter</taxon>
    </lineage>
</organism>
<dbReference type="CDD" id="cd00635">
    <property type="entry name" value="PLPDE_III_YBL036c_like"/>
    <property type="match status" value="1"/>
</dbReference>
<dbReference type="GO" id="GO:0030170">
    <property type="term" value="F:pyridoxal phosphate binding"/>
    <property type="evidence" value="ECO:0007669"/>
    <property type="project" value="UniProtKB-UniRule"/>
</dbReference>
<evidence type="ECO:0000259" key="5">
    <source>
        <dbReference type="Pfam" id="PF01168"/>
    </source>
</evidence>
<proteinExistence type="inferred from homology"/>
<dbReference type="RefSeq" id="WP_207856091.1">
    <property type="nucleotide sequence ID" value="NZ_JAFREP010000001.1"/>
</dbReference>
<keyword evidence="1 2" id="KW-0663">Pyridoxal phosphate</keyword>
<feature type="domain" description="Alanine racemase N-terminal" evidence="5">
    <location>
        <begin position="35"/>
        <end position="230"/>
    </location>
</feature>
<protein>
    <recommendedName>
        <fullName evidence="2">Pyridoxal phosphate homeostasis protein</fullName>
        <shortName evidence="2">PLP homeostasis protein</shortName>
    </recommendedName>
</protein>
<dbReference type="Pfam" id="PF01168">
    <property type="entry name" value="Ala_racemase_N"/>
    <property type="match status" value="1"/>
</dbReference>
<sequence>MNAAEQDMQQRLDTLNQMIDTALDTALRNRSGLTLVAVSKRQPLAVIHQAYQLGIRDFGESQIQEGVPKVKACPDDITWHFIGHLQKNKVRKAVLHFHYLHSIDSLSLLHRVDAIATEERVCPKIFLQVNYALDSDKYGLHPEAVETVLEAGLAMKHVACIGLMGIPPANADDERIQAYFQGMVELRDQLKARFPDWPGNLSLGMSGDFPLAIQAGSHYIRVGSKIFGDRI</sequence>
<comment type="caution">
    <text evidence="6">The sequence shown here is derived from an EMBL/GenBank/DDBJ whole genome shotgun (WGS) entry which is preliminary data.</text>
</comment>
<evidence type="ECO:0000256" key="3">
    <source>
        <dbReference type="PIRSR" id="PIRSR004848-1"/>
    </source>
</evidence>
<dbReference type="SUPFAM" id="SSF51419">
    <property type="entry name" value="PLP-binding barrel"/>
    <property type="match status" value="1"/>
</dbReference>
<gene>
    <name evidence="6" type="ORF">J3U88_00175</name>
</gene>
<dbReference type="Proteomes" id="UP000664417">
    <property type="component" value="Unassembled WGS sequence"/>
</dbReference>
<feature type="modified residue" description="N6-(pyridoxal phosphate)lysine" evidence="2 3">
    <location>
        <position position="40"/>
    </location>
</feature>
<keyword evidence="7" id="KW-1185">Reference proteome</keyword>
<dbReference type="HAMAP" id="MF_02087">
    <property type="entry name" value="PLP_homeostasis"/>
    <property type="match status" value="1"/>
</dbReference>
<dbReference type="InterPro" id="IPR029066">
    <property type="entry name" value="PLP-binding_barrel"/>
</dbReference>
<evidence type="ECO:0000256" key="1">
    <source>
        <dbReference type="ARBA" id="ARBA00022898"/>
    </source>
</evidence>
<dbReference type="InterPro" id="IPR011078">
    <property type="entry name" value="PyrdxlP_homeostasis"/>
</dbReference>
<evidence type="ECO:0000313" key="6">
    <source>
        <dbReference type="EMBL" id="MBO1316854.1"/>
    </source>
</evidence>
<evidence type="ECO:0000256" key="4">
    <source>
        <dbReference type="RuleBase" id="RU004514"/>
    </source>
</evidence>
<dbReference type="EMBL" id="JAFREP010000001">
    <property type="protein sequence ID" value="MBO1316854.1"/>
    <property type="molecule type" value="Genomic_DNA"/>
</dbReference>